<dbReference type="InterPro" id="IPR013783">
    <property type="entry name" value="Ig-like_fold"/>
</dbReference>
<keyword evidence="7" id="KW-0624">Polysaccharide degradation</keyword>
<dbReference type="PANTHER" id="PTHR42715:SF10">
    <property type="entry name" value="BETA-GLUCOSIDASE"/>
    <property type="match status" value="1"/>
</dbReference>
<dbReference type="Pfam" id="PF14310">
    <property type="entry name" value="Fn3-like"/>
    <property type="match status" value="1"/>
</dbReference>
<accession>A0A5C3QAU7</accession>
<name>A0A5C3QAU7_9AGAR</name>
<dbReference type="Gene3D" id="3.20.20.300">
    <property type="entry name" value="Glycoside hydrolase, family 3, N-terminal domain"/>
    <property type="match status" value="1"/>
</dbReference>
<keyword evidence="10" id="KW-1185">Reference proteome</keyword>
<dbReference type="InterPro" id="IPR011658">
    <property type="entry name" value="PA14_dom"/>
</dbReference>
<dbReference type="OrthoDB" id="47059at2759"/>
<dbReference type="Gene3D" id="2.60.120.260">
    <property type="entry name" value="Galactose-binding domain-like"/>
    <property type="match status" value="1"/>
</dbReference>
<dbReference type="FunFam" id="2.60.40.10:FF:000495">
    <property type="entry name" value="Periplasmic beta-glucosidase"/>
    <property type="match status" value="1"/>
</dbReference>
<keyword evidence="5 7" id="KW-0119">Carbohydrate metabolism</keyword>
<dbReference type="PANTHER" id="PTHR42715">
    <property type="entry name" value="BETA-GLUCOSIDASE"/>
    <property type="match status" value="1"/>
</dbReference>
<comment type="similarity">
    <text evidence="2 7">Belongs to the glycosyl hydrolase 3 family.</text>
</comment>
<evidence type="ECO:0000256" key="5">
    <source>
        <dbReference type="ARBA" id="ARBA00023277"/>
    </source>
</evidence>
<gene>
    <name evidence="9" type="ORF">BDV98DRAFT_554170</name>
</gene>
<dbReference type="InterPro" id="IPR019800">
    <property type="entry name" value="Glyco_hydro_3_AS"/>
</dbReference>
<evidence type="ECO:0000256" key="1">
    <source>
        <dbReference type="ARBA" id="ARBA00000448"/>
    </source>
</evidence>
<dbReference type="SMART" id="SM01217">
    <property type="entry name" value="Fn3_like"/>
    <property type="match status" value="1"/>
</dbReference>
<sequence length="843" mass="92201">MSTSFEKLDVEELLAKLPPSDKVKLLAGDGWWHSYAIPEAGIPGFRMSDGPNGIRGTQMFNGVPSSCFPSPTGLGASFDVDLAADVGKALADEARAKGCHLLLGPTVNTMRNPLGGRGFESFSPDPYLNGTIAASYINGLQSKGVGATIKHYVANDQEFERFSTDSIVGERALREIYLKPFQIAIKQSKPWAVMTAYNKINGVHASENTYVLEDILRKEWGWDGMVMSDWTGVFSTAASIQAGLDLEMPGPTVMRGAAALRSMLGRKLTVEDVDKCVRRILNVANQAIDSGIPFNAPEKGVDTSELRHLLRRAAADSIVLLKNNDSVLPLQADTKLKRIAVIGPNAKVAYASGGGSAKLLESWTVSPLQGITNAAKELGADVEYTIGVNGAKMFPLLDAYLKEGKVVGEWWNEKPSEEFCSEKAGVKLPEAVFSTTARTTKNFCIDGVDETKVDRYCYIRWTMTFVPDISGTWAFGSFLGGFGLVFLNGELIIDLYNGASIGSNFFGMATDEKTVTINDLEAGKEYEIEIRMTSDIKAYRETILAPRGGFRLGGNHVFDEDEEIEKAVRMAKEADATIVVIGLNEDWESEGFDRHDLKLPLRTNELVTRVLEVNPKAIIVNQSGSPVEMPWVEEAGTLVQAFYGGNELGNGLADVLFGKVNPSGKLSMTFPIRLEDSLAFPAFGTRSEGYNKSYYSEGIYVDYRGHDVKKIDPLFPFGHGLSYTTFSFTDLSASKPDDSANFDVKVTVKNTGKVTGREVVQVYIHDPISELPRPVKELKGYAKTRPLKPGEDETVKISLDRDALAFYSDKSMCWVAEAGAFHVLVGEEKAEIELAKTLRWTGL</sequence>
<keyword evidence="4 7" id="KW-0378">Hydrolase</keyword>
<evidence type="ECO:0000256" key="4">
    <source>
        <dbReference type="ARBA" id="ARBA00022801"/>
    </source>
</evidence>
<dbReference type="Gene3D" id="2.60.40.10">
    <property type="entry name" value="Immunoglobulins"/>
    <property type="match status" value="1"/>
</dbReference>
<dbReference type="GO" id="GO:0008422">
    <property type="term" value="F:beta-glucosidase activity"/>
    <property type="evidence" value="ECO:0007669"/>
    <property type="project" value="UniProtKB-EC"/>
</dbReference>
<evidence type="ECO:0000256" key="7">
    <source>
        <dbReference type="RuleBase" id="RU361161"/>
    </source>
</evidence>
<dbReference type="Pfam" id="PF01915">
    <property type="entry name" value="Glyco_hydro_3_C"/>
    <property type="match status" value="1"/>
</dbReference>
<reference evidence="9 10" key="1">
    <citation type="journal article" date="2019" name="Nat. Ecol. Evol.">
        <title>Megaphylogeny resolves global patterns of mushroom evolution.</title>
        <authorList>
            <person name="Varga T."/>
            <person name="Krizsan K."/>
            <person name="Foldi C."/>
            <person name="Dima B."/>
            <person name="Sanchez-Garcia M."/>
            <person name="Sanchez-Ramirez S."/>
            <person name="Szollosi G.J."/>
            <person name="Szarkandi J.G."/>
            <person name="Papp V."/>
            <person name="Albert L."/>
            <person name="Andreopoulos W."/>
            <person name="Angelini C."/>
            <person name="Antonin V."/>
            <person name="Barry K.W."/>
            <person name="Bougher N.L."/>
            <person name="Buchanan P."/>
            <person name="Buyck B."/>
            <person name="Bense V."/>
            <person name="Catcheside P."/>
            <person name="Chovatia M."/>
            <person name="Cooper J."/>
            <person name="Damon W."/>
            <person name="Desjardin D."/>
            <person name="Finy P."/>
            <person name="Geml J."/>
            <person name="Haridas S."/>
            <person name="Hughes K."/>
            <person name="Justo A."/>
            <person name="Karasinski D."/>
            <person name="Kautmanova I."/>
            <person name="Kiss B."/>
            <person name="Kocsube S."/>
            <person name="Kotiranta H."/>
            <person name="LaButti K.M."/>
            <person name="Lechner B.E."/>
            <person name="Liimatainen K."/>
            <person name="Lipzen A."/>
            <person name="Lukacs Z."/>
            <person name="Mihaltcheva S."/>
            <person name="Morgado L.N."/>
            <person name="Niskanen T."/>
            <person name="Noordeloos M.E."/>
            <person name="Ohm R.A."/>
            <person name="Ortiz-Santana B."/>
            <person name="Ovrebo C."/>
            <person name="Racz N."/>
            <person name="Riley R."/>
            <person name="Savchenko A."/>
            <person name="Shiryaev A."/>
            <person name="Soop K."/>
            <person name="Spirin V."/>
            <person name="Szebenyi C."/>
            <person name="Tomsovsky M."/>
            <person name="Tulloss R.E."/>
            <person name="Uehling J."/>
            <person name="Grigoriev I.V."/>
            <person name="Vagvolgyi C."/>
            <person name="Papp T."/>
            <person name="Martin F.M."/>
            <person name="Miettinen O."/>
            <person name="Hibbett D.S."/>
            <person name="Nagy L.G."/>
        </authorList>
    </citation>
    <scope>NUCLEOTIDE SEQUENCE [LARGE SCALE GENOMIC DNA]</scope>
    <source>
        <strain evidence="9 10">CBS 309.79</strain>
    </source>
</reference>
<dbReference type="PROSITE" id="PS51820">
    <property type="entry name" value="PA14"/>
    <property type="match status" value="1"/>
</dbReference>
<dbReference type="Gene3D" id="3.40.50.1700">
    <property type="entry name" value="Glycoside hydrolase family 3 C-terminal domain"/>
    <property type="match status" value="1"/>
</dbReference>
<dbReference type="InterPro" id="IPR017853">
    <property type="entry name" value="GH"/>
</dbReference>
<dbReference type="GO" id="GO:0030245">
    <property type="term" value="P:cellulose catabolic process"/>
    <property type="evidence" value="ECO:0007669"/>
    <property type="project" value="UniProtKB-UniPathway"/>
</dbReference>
<dbReference type="Proteomes" id="UP000305067">
    <property type="component" value="Unassembled WGS sequence"/>
</dbReference>
<dbReference type="EC" id="3.2.1.21" evidence="3 7"/>
<dbReference type="Pfam" id="PF07691">
    <property type="entry name" value="PA14"/>
    <property type="match status" value="1"/>
</dbReference>
<dbReference type="EMBL" id="ML178848">
    <property type="protein sequence ID" value="TFK97328.1"/>
    <property type="molecule type" value="Genomic_DNA"/>
</dbReference>
<evidence type="ECO:0000259" key="8">
    <source>
        <dbReference type="PROSITE" id="PS51820"/>
    </source>
</evidence>
<dbReference type="PRINTS" id="PR00133">
    <property type="entry name" value="GLHYDRLASE3"/>
</dbReference>
<evidence type="ECO:0000313" key="10">
    <source>
        <dbReference type="Proteomes" id="UP000305067"/>
    </source>
</evidence>
<comment type="catalytic activity">
    <reaction evidence="1 7">
        <text>Hydrolysis of terminal, non-reducing beta-D-glucosyl residues with release of beta-D-glucose.</text>
        <dbReference type="EC" id="3.2.1.21"/>
    </reaction>
</comment>
<evidence type="ECO:0000256" key="3">
    <source>
        <dbReference type="ARBA" id="ARBA00012744"/>
    </source>
</evidence>
<keyword evidence="6 7" id="KW-0326">Glycosidase</keyword>
<dbReference type="InterPro" id="IPR050288">
    <property type="entry name" value="Cellulose_deg_GH3"/>
</dbReference>
<dbReference type="AlphaFoldDB" id="A0A5C3QAU7"/>
<dbReference type="InterPro" id="IPR026891">
    <property type="entry name" value="Fn3-like"/>
</dbReference>
<dbReference type="SUPFAM" id="SSF51445">
    <property type="entry name" value="(Trans)glycosidases"/>
    <property type="match status" value="1"/>
</dbReference>
<dbReference type="InterPro" id="IPR001764">
    <property type="entry name" value="Glyco_hydro_3_N"/>
</dbReference>
<dbReference type="InterPro" id="IPR036881">
    <property type="entry name" value="Glyco_hydro_3_C_sf"/>
</dbReference>
<protein>
    <recommendedName>
        <fullName evidence="3 7">beta-glucosidase</fullName>
        <ecNumber evidence="3 7">3.2.1.21</ecNumber>
    </recommendedName>
</protein>
<dbReference type="SUPFAM" id="SSF52279">
    <property type="entry name" value="Beta-D-glucan exohydrolase, C-terminal domain"/>
    <property type="match status" value="1"/>
</dbReference>
<comment type="pathway">
    <text evidence="7">Glycan metabolism; cellulose degradation.</text>
</comment>
<proteinExistence type="inferred from homology"/>
<dbReference type="PROSITE" id="PS00775">
    <property type="entry name" value="GLYCOSYL_HYDROL_F3"/>
    <property type="match status" value="1"/>
</dbReference>
<feature type="domain" description="PA14" evidence="8">
    <location>
        <begin position="401"/>
        <end position="568"/>
    </location>
</feature>
<dbReference type="UniPathway" id="UPA00696"/>
<dbReference type="STRING" id="1884261.A0A5C3QAU7"/>
<organism evidence="9 10">
    <name type="scientific">Pterulicium gracile</name>
    <dbReference type="NCBI Taxonomy" id="1884261"/>
    <lineage>
        <taxon>Eukaryota</taxon>
        <taxon>Fungi</taxon>
        <taxon>Dikarya</taxon>
        <taxon>Basidiomycota</taxon>
        <taxon>Agaricomycotina</taxon>
        <taxon>Agaricomycetes</taxon>
        <taxon>Agaricomycetidae</taxon>
        <taxon>Agaricales</taxon>
        <taxon>Pleurotineae</taxon>
        <taxon>Pterulaceae</taxon>
        <taxon>Pterulicium</taxon>
    </lineage>
</organism>
<evidence type="ECO:0000256" key="6">
    <source>
        <dbReference type="ARBA" id="ARBA00023295"/>
    </source>
</evidence>
<evidence type="ECO:0000313" key="9">
    <source>
        <dbReference type="EMBL" id="TFK97328.1"/>
    </source>
</evidence>
<dbReference type="Pfam" id="PF00933">
    <property type="entry name" value="Glyco_hydro_3"/>
    <property type="match status" value="1"/>
</dbReference>
<evidence type="ECO:0000256" key="2">
    <source>
        <dbReference type="ARBA" id="ARBA00005336"/>
    </source>
</evidence>
<dbReference type="InterPro" id="IPR036962">
    <property type="entry name" value="Glyco_hydro_3_N_sf"/>
</dbReference>
<dbReference type="InterPro" id="IPR037524">
    <property type="entry name" value="PA14/GLEYA"/>
</dbReference>
<dbReference type="InterPro" id="IPR002772">
    <property type="entry name" value="Glyco_hydro_3_C"/>
</dbReference>